<gene>
    <name evidence="6" type="ORF">Afe05nite_73540</name>
</gene>
<name>A0A919MI14_9ACTN</name>
<dbReference type="InterPro" id="IPR001647">
    <property type="entry name" value="HTH_TetR"/>
</dbReference>
<evidence type="ECO:0000256" key="1">
    <source>
        <dbReference type="ARBA" id="ARBA00023015"/>
    </source>
</evidence>
<feature type="DNA-binding region" description="H-T-H motif" evidence="4">
    <location>
        <begin position="28"/>
        <end position="47"/>
    </location>
</feature>
<evidence type="ECO:0000256" key="4">
    <source>
        <dbReference type="PROSITE-ProRule" id="PRU00335"/>
    </source>
</evidence>
<dbReference type="Pfam" id="PF13305">
    <property type="entry name" value="TetR_C_33"/>
    <property type="match status" value="1"/>
</dbReference>
<proteinExistence type="predicted"/>
<dbReference type="PRINTS" id="PR00455">
    <property type="entry name" value="HTHTETR"/>
</dbReference>
<reference evidence="6" key="1">
    <citation type="submission" date="2021-01" db="EMBL/GenBank/DDBJ databases">
        <title>Whole genome shotgun sequence of Actinoplanes ferrugineus NBRC 15555.</title>
        <authorList>
            <person name="Komaki H."/>
            <person name="Tamura T."/>
        </authorList>
    </citation>
    <scope>NUCLEOTIDE SEQUENCE</scope>
    <source>
        <strain evidence="6">NBRC 15555</strain>
    </source>
</reference>
<dbReference type="InterPro" id="IPR036271">
    <property type="entry name" value="Tet_transcr_reg_TetR-rel_C_sf"/>
</dbReference>
<feature type="domain" description="HTH tetR-type" evidence="5">
    <location>
        <begin position="5"/>
        <end position="65"/>
    </location>
</feature>
<organism evidence="6 7">
    <name type="scientific">Paractinoplanes ferrugineus</name>
    <dbReference type="NCBI Taxonomy" id="113564"/>
    <lineage>
        <taxon>Bacteria</taxon>
        <taxon>Bacillati</taxon>
        <taxon>Actinomycetota</taxon>
        <taxon>Actinomycetes</taxon>
        <taxon>Micromonosporales</taxon>
        <taxon>Micromonosporaceae</taxon>
        <taxon>Paractinoplanes</taxon>
    </lineage>
</organism>
<dbReference type="PROSITE" id="PS50977">
    <property type="entry name" value="HTH_TETR_2"/>
    <property type="match status" value="1"/>
</dbReference>
<dbReference type="Pfam" id="PF00440">
    <property type="entry name" value="TetR_N"/>
    <property type="match status" value="1"/>
</dbReference>
<dbReference type="GO" id="GO:0003677">
    <property type="term" value="F:DNA binding"/>
    <property type="evidence" value="ECO:0007669"/>
    <property type="project" value="UniProtKB-UniRule"/>
</dbReference>
<dbReference type="SUPFAM" id="SSF48498">
    <property type="entry name" value="Tetracyclin repressor-like, C-terminal domain"/>
    <property type="match status" value="1"/>
</dbReference>
<dbReference type="Gene3D" id="1.10.357.10">
    <property type="entry name" value="Tetracycline Repressor, domain 2"/>
    <property type="match status" value="1"/>
</dbReference>
<evidence type="ECO:0000259" key="5">
    <source>
        <dbReference type="PROSITE" id="PS50977"/>
    </source>
</evidence>
<comment type="caution">
    <text evidence="6">The sequence shown here is derived from an EMBL/GenBank/DDBJ whole genome shotgun (WGS) entry which is preliminary data.</text>
</comment>
<dbReference type="RefSeq" id="WP_203821872.1">
    <property type="nucleotide sequence ID" value="NZ_BAAABP010000092.1"/>
</dbReference>
<evidence type="ECO:0000313" key="7">
    <source>
        <dbReference type="Proteomes" id="UP000598174"/>
    </source>
</evidence>
<dbReference type="InterPro" id="IPR025996">
    <property type="entry name" value="MT1864/Rv1816-like_C"/>
</dbReference>
<evidence type="ECO:0000256" key="3">
    <source>
        <dbReference type="ARBA" id="ARBA00023163"/>
    </source>
</evidence>
<keyword evidence="1" id="KW-0805">Transcription regulation</keyword>
<accession>A0A919MI14</accession>
<keyword evidence="7" id="KW-1185">Reference proteome</keyword>
<sequence length="192" mass="20293">MARANLTPAAVIAAAAELADREGFDAVSVSALARRFGVQTASLYSHVRDRSAVLDGVHVLALGELADRIAVAIGGRSGRDALVALAAAHRAYARECPGRWAALQRPAAASTVRSAAAARVVALNLAMLRGYRLPETELVHATRLLGATVNGFLALEANGSFGHRDPATDDSWHRAIDALDVAFRHWPAERNS</sequence>
<dbReference type="SUPFAM" id="SSF46689">
    <property type="entry name" value="Homeodomain-like"/>
    <property type="match status" value="1"/>
</dbReference>
<dbReference type="InterPro" id="IPR009057">
    <property type="entry name" value="Homeodomain-like_sf"/>
</dbReference>
<dbReference type="Proteomes" id="UP000598174">
    <property type="component" value="Unassembled WGS sequence"/>
</dbReference>
<keyword evidence="2 4" id="KW-0238">DNA-binding</keyword>
<evidence type="ECO:0000313" key="6">
    <source>
        <dbReference type="EMBL" id="GIE15514.1"/>
    </source>
</evidence>
<keyword evidence="3" id="KW-0804">Transcription</keyword>
<dbReference type="EMBL" id="BOMM01000067">
    <property type="protein sequence ID" value="GIE15514.1"/>
    <property type="molecule type" value="Genomic_DNA"/>
</dbReference>
<dbReference type="Gene3D" id="1.10.10.60">
    <property type="entry name" value="Homeodomain-like"/>
    <property type="match status" value="1"/>
</dbReference>
<protein>
    <submittedName>
        <fullName evidence="6">Transcriptional regulator</fullName>
    </submittedName>
</protein>
<dbReference type="AlphaFoldDB" id="A0A919MI14"/>
<evidence type="ECO:0000256" key="2">
    <source>
        <dbReference type="ARBA" id="ARBA00023125"/>
    </source>
</evidence>